<dbReference type="InterPro" id="IPR020846">
    <property type="entry name" value="MFS_dom"/>
</dbReference>
<dbReference type="PANTHER" id="PTHR23514">
    <property type="entry name" value="BYPASS OF STOP CODON PROTEIN 6"/>
    <property type="match status" value="1"/>
</dbReference>
<dbReference type="Proteomes" id="UP000215305">
    <property type="component" value="Unassembled WGS sequence"/>
</dbReference>
<dbReference type="Pfam" id="PF07690">
    <property type="entry name" value="MFS_1"/>
    <property type="match status" value="1"/>
</dbReference>
<keyword evidence="4 7" id="KW-0812">Transmembrane</keyword>
<feature type="transmembrane region" description="Helical" evidence="7">
    <location>
        <begin position="442"/>
        <end position="462"/>
    </location>
</feature>
<evidence type="ECO:0000256" key="5">
    <source>
        <dbReference type="ARBA" id="ARBA00022989"/>
    </source>
</evidence>
<dbReference type="OrthoDB" id="413079at2759"/>
<dbReference type="InterPro" id="IPR036259">
    <property type="entry name" value="MFS_trans_sf"/>
</dbReference>
<dbReference type="GO" id="GO:0022857">
    <property type="term" value="F:transmembrane transporter activity"/>
    <property type="evidence" value="ECO:0007669"/>
    <property type="project" value="InterPro"/>
</dbReference>
<dbReference type="RefSeq" id="XP_026612624.1">
    <property type="nucleotide sequence ID" value="XM_026758503.1"/>
</dbReference>
<keyword evidence="3" id="KW-0813">Transport</keyword>
<dbReference type="STRING" id="41047.A0A397GQ46"/>
<feature type="transmembrane region" description="Helical" evidence="7">
    <location>
        <begin position="86"/>
        <end position="107"/>
    </location>
</feature>
<evidence type="ECO:0000256" key="1">
    <source>
        <dbReference type="ARBA" id="ARBA00004127"/>
    </source>
</evidence>
<evidence type="ECO:0000256" key="7">
    <source>
        <dbReference type="SAM" id="Phobius"/>
    </source>
</evidence>
<evidence type="ECO:0000256" key="6">
    <source>
        <dbReference type="ARBA" id="ARBA00023136"/>
    </source>
</evidence>
<dbReference type="GeneID" id="38126858"/>
<feature type="transmembrane region" description="Helical" evidence="7">
    <location>
        <begin position="358"/>
        <end position="377"/>
    </location>
</feature>
<evidence type="ECO:0000256" key="2">
    <source>
        <dbReference type="ARBA" id="ARBA00008335"/>
    </source>
</evidence>
<evidence type="ECO:0000256" key="4">
    <source>
        <dbReference type="ARBA" id="ARBA00022692"/>
    </source>
</evidence>
<dbReference type="GO" id="GO:0012505">
    <property type="term" value="C:endomembrane system"/>
    <property type="evidence" value="ECO:0007669"/>
    <property type="project" value="UniProtKB-SubCell"/>
</dbReference>
<feature type="transmembrane region" description="Helical" evidence="7">
    <location>
        <begin position="61"/>
        <end position="79"/>
    </location>
</feature>
<organism evidence="9 10">
    <name type="scientific">Aspergillus thermomutatus</name>
    <name type="common">Neosartorya pseudofischeri</name>
    <dbReference type="NCBI Taxonomy" id="41047"/>
    <lineage>
        <taxon>Eukaryota</taxon>
        <taxon>Fungi</taxon>
        <taxon>Dikarya</taxon>
        <taxon>Ascomycota</taxon>
        <taxon>Pezizomycotina</taxon>
        <taxon>Eurotiomycetes</taxon>
        <taxon>Eurotiomycetidae</taxon>
        <taxon>Eurotiales</taxon>
        <taxon>Aspergillaceae</taxon>
        <taxon>Aspergillus</taxon>
        <taxon>Aspergillus subgen. Fumigati</taxon>
    </lineage>
</organism>
<evidence type="ECO:0000313" key="10">
    <source>
        <dbReference type="Proteomes" id="UP000215305"/>
    </source>
</evidence>
<dbReference type="PROSITE" id="PS50850">
    <property type="entry name" value="MFS"/>
    <property type="match status" value="1"/>
</dbReference>
<keyword evidence="6 7" id="KW-0472">Membrane</keyword>
<feature type="transmembrane region" description="Helical" evidence="7">
    <location>
        <begin position="119"/>
        <end position="138"/>
    </location>
</feature>
<feature type="transmembrane region" description="Helical" evidence="7">
    <location>
        <begin position="414"/>
        <end position="436"/>
    </location>
</feature>
<sequence length="472" mass="51033">MTTTCEVQLDSLEQLTRPSVSSIAASAREHSVQGEHAPPVSAVAALERWNAPRANIGRTLAAFWSFLMFGMNDAAYGALLPYLESFYGLSYTIVSLVFLSPLVGYILSASFNHRIHVAFGQRGVAFLAPTCHLVAYVVNCLHPPYPVLVISFIFAGFGNGIADSAWNAWMGNLANANETLGLLHGVWGLGAVMSPLMATAIVTKAHRPWYYYYYVMIPCAAIEFVTCMVCFWSFTGARFRQTVAAAHGNHQGGLKEALFWRPYARVTWLCAIFLIGYAGIEVALGGWIVTFMMGVRKGGASASEMTATGFWLGITCGRMLLGFVTPRIGERVAISVSPCLLSSCRFGPSPLRPPLTQVYIMLSIACALVFWLVPQFYVSAVAVSFQGFFLGPLFPAVVVVTTKLLPRYLHVSSIGFAAAFGGGGGAVLPFAVGVIAQSRGVWVLQPFIIALSVAILVLWLGLPRVAKVHRPE</sequence>
<dbReference type="Gene3D" id="1.20.1250.20">
    <property type="entry name" value="MFS general substrate transporter like domains"/>
    <property type="match status" value="2"/>
</dbReference>
<dbReference type="GO" id="GO:0016020">
    <property type="term" value="C:membrane"/>
    <property type="evidence" value="ECO:0007669"/>
    <property type="project" value="TreeGrafter"/>
</dbReference>
<evidence type="ECO:0000256" key="3">
    <source>
        <dbReference type="ARBA" id="ARBA00022448"/>
    </source>
</evidence>
<proteinExistence type="inferred from homology"/>
<feature type="transmembrane region" description="Helical" evidence="7">
    <location>
        <begin position="210"/>
        <end position="234"/>
    </location>
</feature>
<dbReference type="SUPFAM" id="SSF103473">
    <property type="entry name" value="MFS general substrate transporter"/>
    <property type="match status" value="1"/>
</dbReference>
<dbReference type="PANTHER" id="PTHR23514:SF3">
    <property type="entry name" value="BYPASS OF STOP CODON PROTEIN 6"/>
    <property type="match status" value="1"/>
</dbReference>
<evidence type="ECO:0000259" key="8">
    <source>
        <dbReference type="PROSITE" id="PS50850"/>
    </source>
</evidence>
<feature type="transmembrane region" description="Helical" evidence="7">
    <location>
        <begin position="266"/>
        <end position="289"/>
    </location>
</feature>
<feature type="transmembrane region" description="Helical" evidence="7">
    <location>
        <begin position="145"/>
        <end position="162"/>
    </location>
</feature>
<accession>A0A397GQ46</accession>
<feature type="transmembrane region" description="Helical" evidence="7">
    <location>
        <begin position="383"/>
        <end position="402"/>
    </location>
</feature>
<keyword evidence="10" id="KW-1185">Reference proteome</keyword>
<dbReference type="AlphaFoldDB" id="A0A397GQ46"/>
<dbReference type="VEuPathDB" id="FungiDB:CDV56_104884"/>
<feature type="domain" description="Major facilitator superfamily (MFS) profile" evidence="8">
    <location>
        <begin position="58"/>
        <end position="469"/>
    </location>
</feature>
<comment type="similarity">
    <text evidence="2">Belongs to the major facilitator superfamily.</text>
</comment>
<dbReference type="EMBL" id="NKHU02000166">
    <property type="protein sequence ID" value="RHZ50160.1"/>
    <property type="molecule type" value="Genomic_DNA"/>
</dbReference>
<evidence type="ECO:0000313" key="9">
    <source>
        <dbReference type="EMBL" id="RHZ50160.1"/>
    </source>
</evidence>
<comment type="caution">
    <text evidence="9">The sequence shown here is derived from an EMBL/GenBank/DDBJ whole genome shotgun (WGS) entry which is preliminary data.</text>
</comment>
<reference evidence="9" key="1">
    <citation type="submission" date="2018-08" db="EMBL/GenBank/DDBJ databases">
        <title>Draft genome sequence of azole-resistant Aspergillus thermomutatus (Neosartorya pseudofischeri) strain HMR AF 39, isolated from a human nasal aspirate.</title>
        <authorList>
            <person name="Parent-Michaud M."/>
            <person name="Dufresne P.J."/>
            <person name="Fournier E."/>
            <person name="Martineau C."/>
            <person name="Moreira S."/>
            <person name="Perkins V."/>
            <person name="De Repentigny L."/>
            <person name="Dufresne S.F."/>
        </authorList>
    </citation>
    <scope>NUCLEOTIDE SEQUENCE [LARGE SCALE GENOMIC DNA]</scope>
    <source>
        <strain evidence="9">HMR AF 39</strain>
    </source>
</reference>
<dbReference type="FunFam" id="1.20.1250.20:FF:000308">
    <property type="entry name" value="MFS efflux transporter"/>
    <property type="match status" value="1"/>
</dbReference>
<gene>
    <name evidence="9" type="ORF">CDV56_104884</name>
</gene>
<name>A0A397GQ46_ASPTH</name>
<comment type="subcellular location">
    <subcellularLocation>
        <location evidence="1">Endomembrane system</location>
        <topology evidence="1">Multi-pass membrane protein</topology>
    </subcellularLocation>
</comment>
<feature type="transmembrane region" description="Helical" evidence="7">
    <location>
        <begin position="182"/>
        <end position="203"/>
    </location>
</feature>
<protein>
    <recommendedName>
        <fullName evidence="8">Major facilitator superfamily (MFS) profile domain-containing protein</fullName>
    </recommendedName>
</protein>
<dbReference type="InterPro" id="IPR011701">
    <property type="entry name" value="MFS"/>
</dbReference>
<keyword evidence="5 7" id="KW-1133">Transmembrane helix</keyword>
<dbReference type="InterPro" id="IPR051788">
    <property type="entry name" value="MFS_Transporter"/>
</dbReference>